<dbReference type="AlphaFoldDB" id="A0A5N7CI38"/>
<feature type="compositionally biased region" description="Basic residues" evidence="1">
    <location>
        <begin position="256"/>
        <end position="265"/>
    </location>
</feature>
<protein>
    <recommendedName>
        <fullName evidence="2">DUF7082 domain-containing protein</fullName>
    </recommendedName>
</protein>
<dbReference type="OrthoDB" id="1751210at2759"/>
<evidence type="ECO:0000313" key="3">
    <source>
        <dbReference type="EMBL" id="KAE8393860.1"/>
    </source>
</evidence>
<sequence>MDKMEDFQSLFMSCGQMMFPKRLVLQSSEGEVISTVFQSAQDILTQPFLSFKAAFGWKLTEAVFQPVGYWGPYYQYNLVTTVPSVAETGFTSSDMPFSVVVEGYQGILCQTLQIGVFRYNLDVTSSFLGVQAIFGKLGNKDSVKRHAEECPHDLERYPGTKALYRAVYRPPIPPLSTTDPVTISGRECLPIVQAWLEESMALGNDAQEHLETESLKLTGRSEDGFMGVDGCQIASRPNNVAGLQVSDSATSTNKADRKRAKRTGRPTRSIPRSVIIDGISSMTRDWSANEINYSRRVVYVSEVVQENTRKVVLSPITQDKWRPNTKCISCIYWREQHEHYITSVDVLLLLEVVSGLSFAAADRIRIRRTLERFKPITINRKERDPWTDEISRLILNLPAPKPMIIQKSTKIFKWRTLETILSRVVG</sequence>
<proteinExistence type="predicted"/>
<evidence type="ECO:0000256" key="1">
    <source>
        <dbReference type="SAM" id="MobiDB-lite"/>
    </source>
</evidence>
<organism evidence="3">
    <name type="scientific">Petromyces alliaceus</name>
    <name type="common">Aspergillus alliaceus</name>
    <dbReference type="NCBI Taxonomy" id="209559"/>
    <lineage>
        <taxon>Eukaryota</taxon>
        <taxon>Fungi</taxon>
        <taxon>Dikarya</taxon>
        <taxon>Ascomycota</taxon>
        <taxon>Pezizomycotina</taxon>
        <taxon>Eurotiomycetes</taxon>
        <taxon>Eurotiomycetidae</taxon>
        <taxon>Eurotiales</taxon>
        <taxon>Aspergillaceae</taxon>
        <taxon>Aspergillus</taxon>
        <taxon>Aspergillus subgen. Circumdati</taxon>
    </lineage>
</organism>
<dbReference type="GO" id="GO:0005634">
    <property type="term" value="C:nucleus"/>
    <property type="evidence" value="ECO:0007669"/>
    <property type="project" value="TreeGrafter"/>
</dbReference>
<name>A0A5N7CI38_PETAA</name>
<evidence type="ECO:0000259" key="2">
    <source>
        <dbReference type="Pfam" id="PF23305"/>
    </source>
</evidence>
<feature type="region of interest" description="Disordered" evidence="1">
    <location>
        <begin position="242"/>
        <end position="267"/>
    </location>
</feature>
<dbReference type="Proteomes" id="UP000326877">
    <property type="component" value="Unassembled WGS sequence"/>
</dbReference>
<dbReference type="InterPro" id="IPR055509">
    <property type="entry name" value="DUF7082"/>
</dbReference>
<feature type="domain" description="DUF7082" evidence="2">
    <location>
        <begin position="277"/>
        <end position="425"/>
    </location>
</feature>
<dbReference type="PANTHER" id="PTHR39463">
    <property type="entry name" value="MEDUSA"/>
    <property type="match status" value="1"/>
</dbReference>
<dbReference type="EMBL" id="ML735227">
    <property type="protein sequence ID" value="KAE8393860.1"/>
    <property type="molecule type" value="Genomic_DNA"/>
</dbReference>
<accession>A0A5N7CI38</accession>
<gene>
    <name evidence="3" type="ORF">BDV23DRAFT_148731</name>
</gene>
<dbReference type="PANTHER" id="PTHR39463:SF1">
    <property type="entry name" value="MEDUSA"/>
    <property type="match status" value="1"/>
</dbReference>
<reference evidence="3" key="1">
    <citation type="submission" date="2019-04" db="EMBL/GenBank/DDBJ databases">
        <title>Friends and foes A comparative genomics studyof 23 Aspergillus species from section Flavi.</title>
        <authorList>
            <consortium name="DOE Joint Genome Institute"/>
            <person name="Kjaerbolling I."/>
            <person name="Vesth T."/>
            <person name="Frisvad J.C."/>
            <person name="Nybo J.L."/>
            <person name="Theobald S."/>
            <person name="Kildgaard S."/>
            <person name="Isbrandt T."/>
            <person name="Kuo A."/>
            <person name="Sato A."/>
            <person name="Lyhne E.K."/>
            <person name="Kogle M.E."/>
            <person name="Wiebenga A."/>
            <person name="Kun R.S."/>
            <person name="Lubbers R.J."/>
            <person name="Makela M.R."/>
            <person name="Barry K."/>
            <person name="Chovatia M."/>
            <person name="Clum A."/>
            <person name="Daum C."/>
            <person name="Haridas S."/>
            <person name="He G."/>
            <person name="LaButti K."/>
            <person name="Lipzen A."/>
            <person name="Mondo S."/>
            <person name="Riley R."/>
            <person name="Salamov A."/>
            <person name="Simmons B.A."/>
            <person name="Magnuson J.K."/>
            <person name="Henrissat B."/>
            <person name="Mortensen U.H."/>
            <person name="Larsen T.O."/>
            <person name="Devries R.P."/>
            <person name="Grigoriev I.V."/>
            <person name="Machida M."/>
            <person name="Baker S.E."/>
            <person name="Andersen M.R."/>
        </authorList>
    </citation>
    <scope>NUCLEOTIDE SEQUENCE [LARGE SCALE GENOMIC DNA]</scope>
    <source>
        <strain evidence="3">IBT 14317</strain>
    </source>
</reference>
<dbReference type="Pfam" id="PF23305">
    <property type="entry name" value="DUF7082"/>
    <property type="match status" value="1"/>
</dbReference>